<gene>
    <name evidence="2" type="ORF">SAMN05421666_1668</name>
</gene>
<sequence>MSHQLTLREIHKATHDTYHLIFDRPEDFTFEPGQAIEMKLLKDGWRDEGRPFTPVSLPGEGTLEFVIKSYPSHDGVTEQIAGLSAGDKVEINGPFGDMRDRGPGVFIAGGAGITPMIALLRKRLRDEGNLSGSTLVFSNKTEADIIWRDKLSAMPGLTVAYTVTEEKGETVPQRHLNRDYLRQFIEPGMLCYLCGPPPMMDAVQAELDALGVDPGDLVADDWT</sequence>
<evidence type="ECO:0000313" key="3">
    <source>
        <dbReference type="Proteomes" id="UP000186019"/>
    </source>
</evidence>
<dbReference type="AlphaFoldDB" id="A0A1N7G4J5"/>
<dbReference type="RefSeq" id="WP_076532592.1">
    <property type="nucleotide sequence ID" value="NZ_FOAC01000001.1"/>
</dbReference>
<dbReference type="Gene3D" id="2.40.30.10">
    <property type="entry name" value="Translation factors"/>
    <property type="match status" value="1"/>
</dbReference>
<organism evidence="2 3">
    <name type="scientific">Roseovarius nanhaiticus</name>
    <dbReference type="NCBI Taxonomy" id="573024"/>
    <lineage>
        <taxon>Bacteria</taxon>
        <taxon>Pseudomonadati</taxon>
        <taxon>Pseudomonadota</taxon>
        <taxon>Alphaproteobacteria</taxon>
        <taxon>Rhodobacterales</taxon>
        <taxon>Roseobacteraceae</taxon>
        <taxon>Roseovarius</taxon>
    </lineage>
</organism>
<proteinExistence type="predicted"/>
<dbReference type="SUPFAM" id="SSF52343">
    <property type="entry name" value="Ferredoxin reductase-like, C-terminal NADP-linked domain"/>
    <property type="match status" value="1"/>
</dbReference>
<dbReference type="EMBL" id="FTNV01000001">
    <property type="protein sequence ID" value="SIS07468.1"/>
    <property type="molecule type" value="Genomic_DNA"/>
</dbReference>
<reference evidence="2 3" key="1">
    <citation type="submission" date="2017-01" db="EMBL/GenBank/DDBJ databases">
        <authorList>
            <person name="Mah S.A."/>
            <person name="Swanson W.J."/>
            <person name="Moy G.W."/>
            <person name="Vacquier V.D."/>
        </authorList>
    </citation>
    <scope>NUCLEOTIDE SEQUENCE [LARGE SCALE GENOMIC DNA]</scope>
    <source>
        <strain evidence="2 3">DSM 29590</strain>
    </source>
</reference>
<dbReference type="Pfam" id="PF00970">
    <property type="entry name" value="FAD_binding_6"/>
    <property type="match status" value="1"/>
</dbReference>
<protein>
    <submittedName>
        <fullName evidence="2">NAD(P)H-flavin reductase</fullName>
    </submittedName>
</protein>
<dbReference type="PANTHER" id="PTHR47354">
    <property type="entry name" value="NADH OXIDOREDUCTASE HCR"/>
    <property type="match status" value="1"/>
</dbReference>
<dbReference type="Pfam" id="PF00175">
    <property type="entry name" value="NAD_binding_1"/>
    <property type="match status" value="1"/>
</dbReference>
<dbReference type="PANTHER" id="PTHR47354:SF5">
    <property type="entry name" value="PROTEIN RFBI"/>
    <property type="match status" value="1"/>
</dbReference>
<dbReference type="Gene3D" id="3.40.50.80">
    <property type="entry name" value="Nucleotide-binding domain of ferredoxin-NADP reductase (FNR) module"/>
    <property type="match status" value="1"/>
</dbReference>
<dbReference type="STRING" id="573024.SAMN05216208_0468"/>
<dbReference type="OrthoDB" id="9792185at2"/>
<dbReference type="Proteomes" id="UP000186019">
    <property type="component" value="Unassembled WGS sequence"/>
</dbReference>
<dbReference type="GO" id="GO:0016491">
    <property type="term" value="F:oxidoreductase activity"/>
    <property type="evidence" value="ECO:0007669"/>
    <property type="project" value="InterPro"/>
</dbReference>
<dbReference type="SUPFAM" id="SSF63380">
    <property type="entry name" value="Riboflavin synthase domain-like"/>
    <property type="match status" value="1"/>
</dbReference>
<feature type="domain" description="FAD-binding FR-type" evidence="1">
    <location>
        <begin position="1"/>
        <end position="101"/>
    </location>
</feature>
<dbReference type="InterPro" id="IPR039261">
    <property type="entry name" value="FNR_nucleotide-bd"/>
</dbReference>
<evidence type="ECO:0000259" key="1">
    <source>
        <dbReference type="PROSITE" id="PS51384"/>
    </source>
</evidence>
<dbReference type="PRINTS" id="PR00410">
    <property type="entry name" value="PHEHYDRXLASE"/>
</dbReference>
<name>A0A1N7G4J5_9RHOB</name>
<dbReference type="InterPro" id="IPR008333">
    <property type="entry name" value="Cbr1-like_FAD-bd_dom"/>
</dbReference>
<dbReference type="InterPro" id="IPR001433">
    <property type="entry name" value="OxRdtase_FAD/NAD-bd"/>
</dbReference>
<keyword evidence="3" id="KW-1185">Reference proteome</keyword>
<evidence type="ECO:0000313" key="2">
    <source>
        <dbReference type="EMBL" id="SIS07468.1"/>
    </source>
</evidence>
<dbReference type="PROSITE" id="PS51384">
    <property type="entry name" value="FAD_FR"/>
    <property type="match status" value="1"/>
</dbReference>
<dbReference type="InterPro" id="IPR017927">
    <property type="entry name" value="FAD-bd_FR_type"/>
</dbReference>
<dbReference type="InterPro" id="IPR050415">
    <property type="entry name" value="MRET"/>
</dbReference>
<dbReference type="InterPro" id="IPR017938">
    <property type="entry name" value="Riboflavin_synthase-like_b-brl"/>
</dbReference>
<accession>A0A1N7G4J5</accession>